<dbReference type="InterPro" id="IPR002577">
    <property type="entry name" value="HTH_HxlR"/>
</dbReference>
<accession>A0A385C7U6</accession>
<evidence type="ECO:0000313" key="1">
    <source>
        <dbReference type="EMBL" id="RZG45785.1"/>
    </source>
</evidence>
<gene>
    <name evidence="1" type="ORF">EXU28_11250</name>
</gene>
<protein>
    <submittedName>
        <fullName evidence="1">Transcriptional regulator</fullName>
    </submittedName>
</protein>
<dbReference type="PANTHER" id="PTHR33204:SF33">
    <property type="entry name" value="TRANSCRIPTIONAL REGULATOR, MARR FAMILY"/>
    <property type="match status" value="1"/>
</dbReference>
<comment type="caution">
    <text evidence="1">The sequence shown here is derived from an EMBL/GenBank/DDBJ whole genome shotgun (WGS) entry which is preliminary data.</text>
</comment>
<dbReference type="PROSITE" id="PS51118">
    <property type="entry name" value="HTH_HXLR"/>
    <property type="match status" value="1"/>
</dbReference>
<sequence>MKQNHSGCPVEEVFVQLGGRWKMMILSFLLEEPKRFNEIKKSIPNISQRMLVLELNFLESKGFIKRTVYSEKPLKVEYSLTEEGQYLDRFILMCREYGTWIREREFMRNQFDQNQ</sequence>
<reference evidence="1 2" key="1">
    <citation type="submission" date="2019-02" db="EMBL/GenBank/DDBJ databases">
        <title>The Batch Genome Submission of Acinetobacter spp. strains.</title>
        <authorList>
            <person name="Qin J."/>
            <person name="Hu Y."/>
            <person name="Ye H."/>
            <person name="Wei L."/>
            <person name="Feng Y."/>
            <person name="Zong Z."/>
        </authorList>
    </citation>
    <scope>NUCLEOTIDE SEQUENCE [LARGE SCALE GENOMIC DNA]</scope>
    <source>
        <strain evidence="1 2">WCHAW060049</strain>
    </source>
</reference>
<dbReference type="AlphaFoldDB" id="A0A385C7U6"/>
<proteinExistence type="predicted"/>
<dbReference type="KEGG" id="awu:BEN71_16850"/>
<dbReference type="Gene3D" id="1.10.10.10">
    <property type="entry name" value="Winged helix-like DNA-binding domain superfamily/Winged helix DNA-binding domain"/>
    <property type="match status" value="1"/>
</dbReference>
<dbReference type="SUPFAM" id="SSF46785">
    <property type="entry name" value="Winged helix' DNA-binding domain"/>
    <property type="match status" value="1"/>
</dbReference>
<organism evidence="1 2">
    <name type="scientific">Acinetobacter wuhouensis</name>
    <dbReference type="NCBI Taxonomy" id="1879050"/>
    <lineage>
        <taxon>Bacteria</taxon>
        <taxon>Pseudomonadati</taxon>
        <taxon>Pseudomonadota</taxon>
        <taxon>Gammaproteobacteria</taxon>
        <taxon>Moraxellales</taxon>
        <taxon>Moraxellaceae</taxon>
        <taxon>Acinetobacter</taxon>
    </lineage>
</organism>
<dbReference type="InterPro" id="IPR036388">
    <property type="entry name" value="WH-like_DNA-bd_sf"/>
</dbReference>
<dbReference type="InterPro" id="IPR036390">
    <property type="entry name" value="WH_DNA-bd_sf"/>
</dbReference>
<dbReference type="STRING" id="1879050.GCA_001696605_02675"/>
<evidence type="ECO:0000313" key="2">
    <source>
        <dbReference type="Proteomes" id="UP000293863"/>
    </source>
</evidence>
<dbReference type="EMBL" id="SGSQ01000016">
    <property type="protein sequence ID" value="RZG45785.1"/>
    <property type="molecule type" value="Genomic_DNA"/>
</dbReference>
<dbReference type="Pfam" id="PF01638">
    <property type="entry name" value="HxlR"/>
    <property type="match status" value="1"/>
</dbReference>
<dbReference type="Proteomes" id="UP000293863">
    <property type="component" value="Unassembled WGS sequence"/>
</dbReference>
<dbReference type="RefSeq" id="WP_068975289.1">
    <property type="nucleotide sequence ID" value="NZ_CP031716.1"/>
</dbReference>
<keyword evidence="2" id="KW-1185">Reference proteome</keyword>
<dbReference type="OrthoDB" id="9807069at2"/>
<name>A0A385C7U6_9GAMM</name>
<dbReference type="PANTHER" id="PTHR33204">
    <property type="entry name" value="TRANSCRIPTIONAL REGULATOR, MARR FAMILY"/>
    <property type="match status" value="1"/>
</dbReference>